<organism evidence="2 3">
    <name type="scientific">Dictyostelium firmibasis</name>
    <dbReference type="NCBI Taxonomy" id="79012"/>
    <lineage>
        <taxon>Eukaryota</taxon>
        <taxon>Amoebozoa</taxon>
        <taxon>Evosea</taxon>
        <taxon>Eumycetozoa</taxon>
        <taxon>Dictyostelia</taxon>
        <taxon>Dictyosteliales</taxon>
        <taxon>Dictyosteliaceae</taxon>
        <taxon>Dictyostelium</taxon>
    </lineage>
</organism>
<accession>A0AAN7YT92</accession>
<evidence type="ECO:0000313" key="3">
    <source>
        <dbReference type="Proteomes" id="UP001344447"/>
    </source>
</evidence>
<keyword evidence="3" id="KW-1185">Reference proteome</keyword>
<proteinExistence type="predicted"/>
<feature type="region of interest" description="Disordered" evidence="1">
    <location>
        <begin position="128"/>
        <end position="155"/>
    </location>
</feature>
<dbReference type="EMBL" id="JAVFKY010000001">
    <property type="protein sequence ID" value="KAK5584179.1"/>
    <property type="molecule type" value="Genomic_DNA"/>
</dbReference>
<protein>
    <submittedName>
        <fullName evidence="2">Uncharacterized protein</fullName>
    </submittedName>
</protein>
<feature type="compositionally biased region" description="Low complexity" evidence="1">
    <location>
        <begin position="1"/>
        <end position="20"/>
    </location>
</feature>
<dbReference type="AlphaFoldDB" id="A0AAN7YT92"/>
<sequence>MDSIDTTTTTTASTANESSTPVLNHSSSTMDFSNENVSELLRNKLAQSPTCLFCSQKLNGPFLYSHYISCTNIFLKELQTSFHPSSILSYCITPELLESVFQTPIYIPQLQALIGQLNTHLGNLQAQQQQQLSGTPAPVQAAAASSTKTDAKKKK</sequence>
<gene>
    <name evidence="2" type="ORF">RB653_005787</name>
</gene>
<feature type="region of interest" description="Disordered" evidence="1">
    <location>
        <begin position="1"/>
        <end position="29"/>
    </location>
</feature>
<dbReference type="Proteomes" id="UP001344447">
    <property type="component" value="Unassembled WGS sequence"/>
</dbReference>
<name>A0AAN7YT92_9MYCE</name>
<evidence type="ECO:0000313" key="2">
    <source>
        <dbReference type="EMBL" id="KAK5584179.1"/>
    </source>
</evidence>
<comment type="caution">
    <text evidence="2">The sequence shown here is derived from an EMBL/GenBank/DDBJ whole genome shotgun (WGS) entry which is preliminary data.</text>
</comment>
<evidence type="ECO:0000256" key="1">
    <source>
        <dbReference type="SAM" id="MobiDB-lite"/>
    </source>
</evidence>
<reference evidence="2 3" key="1">
    <citation type="submission" date="2023-11" db="EMBL/GenBank/DDBJ databases">
        <title>Dfirmibasis_genome.</title>
        <authorList>
            <person name="Edelbroek B."/>
            <person name="Kjellin J."/>
            <person name="Jerlstrom-Hultqvist J."/>
            <person name="Soderbom F."/>
        </authorList>
    </citation>
    <scope>NUCLEOTIDE SEQUENCE [LARGE SCALE GENOMIC DNA]</scope>
    <source>
        <strain evidence="2 3">TNS-C-14</strain>
    </source>
</reference>